<dbReference type="InterPro" id="IPR008538">
    <property type="entry name" value="Uma2"/>
</dbReference>
<feature type="domain" description="Putative restriction endonuclease" evidence="1">
    <location>
        <begin position="18"/>
        <end position="169"/>
    </location>
</feature>
<gene>
    <name evidence="2" type="ORF">DSM107014_16740</name>
</gene>
<dbReference type="PANTHER" id="PTHR35400:SF1">
    <property type="entry name" value="SLR1083 PROTEIN"/>
    <property type="match status" value="1"/>
</dbReference>
<dbReference type="AlphaFoldDB" id="A0A941GU86"/>
<sequence length="213" mass="24049">MVQLQGKILTDTWVKASWAEYLAIVESPEYEKAKCYYAQGRLRIEMSPLGNDHASDHLTIIQAISLFTAVNNIRLNGKDNCSYRKTGFKEVQPDVSYYIGKNAKAIPRGTKIIDLDQYPAPNLVIEIGDTSIRDDQGEKRLIYEDLGVEEYWIVDVQNSSIIALAMKNNGREKITESRLLPGLKINILTTALQKSRTSDHGEIGAWLISEFQK</sequence>
<keyword evidence="2" id="KW-0540">Nuclease</keyword>
<protein>
    <submittedName>
        <fullName evidence="2">Uma2 family endonuclease</fullName>
    </submittedName>
</protein>
<evidence type="ECO:0000313" key="2">
    <source>
        <dbReference type="EMBL" id="MBR8829516.1"/>
    </source>
</evidence>
<evidence type="ECO:0000313" key="3">
    <source>
        <dbReference type="Proteomes" id="UP000767446"/>
    </source>
</evidence>
<dbReference type="SUPFAM" id="SSF52980">
    <property type="entry name" value="Restriction endonuclease-like"/>
    <property type="match status" value="1"/>
</dbReference>
<dbReference type="GO" id="GO:0004519">
    <property type="term" value="F:endonuclease activity"/>
    <property type="evidence" value="ECO:0007669"/>
    <property type="project" value="UniProtKB-KW"/>
</dbReference>
<accession>A0A941GU86</accession>
<proteinExistence type="predicted"/>
<comment type="caution">
    <text evidence="2">The sequence shown here is derived from an EMBL/GenBank/DDBJ whole genome shotgun (WGS) entry which is preliminary data.</text>
</comment>
<dbReference type="Gene3D" id="3.90.1570.10">
    <property type="entry name" value="tt1808, chain A"/>
    <property type="match status" value="1"/>
</dbReference>
<reference evidence="2" key="1">
    <citation type="submission" date="2021-02" db="EMBL/GenBank/DDBJ databases">
        <title>Metagenome analyses of Stigonema ocellatum DSM 106950, Chlorogloea purpurea SAG 13.99 and Gomphosphaeria aponina DSM 107014.</title>
        <authorList>
            <person name="Marter P."/>
            <person name="Huang S."/>
        </authorList>
    </citation>
    <scope>NUCLEOTIDE SEQUENCE</scope>
    <source>
        <strain evidence="2">JP213</strain>
    </source>
</reference>
<dbReference type="Proteomes" id="UP000767446">
    <property type="component" value="Unassembled WGS sequence"/>
</dbReference>
<organism evidence="2 3">
    <name type="scientific">Gomphosphaeria aponina SAG 52.96 = DSM 107014</name>
    <dbReference type="NCBI Taxonomy" id="1521640"/>
    <lineage>
        <taxon>Bacteria</taxon>
        <taxon>Bacillati</taxon>
        <taxon>Cyanobacteriota</taxon>
        <taxon>Cyanophyceae</taxon>
        <taxon>Oscillatoriophycideae</taxon>
        <taxon>Chroococcales</taxon>
        <taxon>Gomphosphaeriaceae</taxon>
        <taxon>Gomphosphaeria</taxon>
    </lineage>
</organism>
<evidence type="ECO:0000259" key="1">
    <source>
        <dbReference type="Pfam" id="PF05685"/>
    </source>
</evidence>
<dbReference type="InterPro" id="IPR012296">
    <property type="entry name" value="Nuclease_put_TT1808"/>
</dbReference>
<dbReference type="EMBL" id="JADQBC010000142">
    <property type="protein sequence ID" value="MBR8829516.1"/>
    <property type="molecule type" value="Genomic_DNA"/>
</dbReference>
<dbReference type="PANTHER" id="PTHR35400">
    <property type="entry name" value="SLR1083 PROTEIN"/>
    <property type="match status" value="1"/>
</dbReference>
<dbReference type="InterPro" id="IPR011335">
    <property type="entry name" value="Restrct_endonuc-II-like"/>
</dbReference>
<keyword evidence="2" id="KW-0255">Endonuclease</keyword>
<dbReference type="CDD" id="cd06260">
    <property type="entry name" value="DUF820-like"/>
    <property type="match status" value="1"/>
</dbReference>
<keyword evidence="2" id="KW-0378">Hydrolase</keyword>
<name>A0A941GU86_9CHRO</name>
<dbReference type="Pfam" id="PF05685">
    <property type="entry name" value="Uma2"/>
    <property type="match status" value="1"/>
</dbReference>